<dbReference type="SUPFAM" id="SSF53187">
    <property type="entry name" value="Zn-dependent exopeptidases"/>
    <property type="match status" value="1"/>
</dbReference>
<feature type="domain" description="SPOR" evidence="2">
    <location>
        <begin position="191"/>
        <end position="264"/>
    </location>
</feature>
<dbReference type="GO" id="GO:0009253">
    <property type="term" value="P:peptidoglycan catabolic process"/>
    <property type="evidence" value="ECO:0007669"/>
    <property type="project" value="InterPro"/>
</dbReference>
<dbReference type="InterPro" id="IPR050695">
    <property type="entry name" value="N-acetylmuramoyl_amidase_3"/>
</dbReference>
<dbReference type="GO" id="GO:0030288">
    <property type="term" value="C:outer membrane-bounded periplasmic space"/>
    <property type="evidence" value="ECO:0007669"/>
    <property type="project" value="TreeGrafter"/>
</dbReference>
<dbReference type="InterPro" id="IPR002508">
    <property type="entry name" value="MurNAc-LAA_cat"/>
</dbReference>
<dbReference type="EMBL" id="BHEO01000005">
    <property type="protein sequence ID" value="GBU04594.1"/>
    <property type="molecule type" value="Genomic_DNA"/>
</dbReference>
<proteinExistence type="predicted"/>
<dbReference type="PANTHER" id="PTHR30404">
    <property type="entry name" value="N-ACETYLMURAMOYL-L-ALANINE AMIDASE"/>
    <property type="match status" value="1"/>
</dbReference>
<dbReference type="PANTHER" id="PTHR30404:SF0">
    <property type="entry name" value="N-ACETYLMURAMOYL-L-ALANINE AMIDASE AMIC"/>
    <property type="match status" value="1"/>
</dbReference>
<evidence type="ECO:0000313" key="3">
    <source>
        <dbReference type="EMBL" id="GBU04594.1"/>
    </source>
</evidence>
<comment type="caution">
    <text evidence="4">The sequence shown here is derived from an EMBL/GenBank/DDBJ whole genome shotgun (WGS) entry which is preliminary data.</text>
</comment>
<dbReference type="EMBL" id="SLZV01000014">
    <property type="protein sequence ID" value="TCS67821.1"/>
    <property type="molecule type" value="Genomic_DNA"/>
</dbReference>
<dbReference type="GO" id="GO:0042834">
    <property type="term" value="F:peptidoglycan binding"/>
    <property type="evidence" value="ECO:0007669"/>
    <property type="project" value="InterPro"/>
</dbReference>
<reference evidence="4 5" key="2">
    <citation type="submission" date="2019-03" db="EMBL/GenBank/DDBJ databases">
        <title>Genomic Encyclopedia of Type Strains, Phase IV (KMG-IV): sequencing the most valuable type-strain genomes for metagenomic binning, comparative biology and taxonomic classification.</title>
        <authorList>
            <person name="Goeker M."/>
        </authorList>
    </citation>
    <scope>NUCLEOTIDE SEQUENCE [LARGE SCALE GENOMIC DNA]</scope>
    <source>
        <strain evidence="4 5">DSM 103426</strain>
    </source>
</reference>
<protein>
    <submittedName>
        <fullName evidence="4">N-acetylmuramoyl-L-alanine amidase</fullName>
    </submittedName>
</protein>
<sequence>MPYSIMLDAGHGGRDPGAVYNGRQEKDDTLKLTLAIGQILQNNGLDVEYTRTTDVYESPYEKAMEANKAGVNFFVSIHRNSYPTANAVSGVESLVYDKSGIKYEMAQNINEQLESIGFVNLGVKARPNLIVLRRTKMPAVLVEVGFINSDTDNQLFDDNFQDIAEAIASGILDTLESSSGGTVPGSGGTAGGAGGRYRVQVGAFRNQVYANNLLRELQEQEYPARIEDSNGFYRVVVGSYPTLQEAAQMEQRLKWAGYPTIVIH</sequence>
<dbReference type="Proteomes" id="UP000294613">
    <property type="component" value="Unassembled WGS sequence"/>
</dbReference>
<accession>A0A4R3JN13</accession>
<reference evidence="3 6" key="1">
    <citation type="journal article" date="2018" name="Int. J. Syst. Evol. Microbiol.">
        <title>Draft Genome Sequence of Faecalimonas umbilicata JCM 30896T, an Acetate-Producing Bacterium Isolated from Human Feces.</title>
        <authorList>
            <person name="Sakamoto M."/>
            <person name="Ikeyama N."/>
            <person name="Yuki M."/>
            <person name="Ohkuma M."/>
        </authorList>
    </citation>
    <scope>NUCLEOTIDE SEQUENCE [LARGE SCALE GENOMIC DNA]</scope>
    <source>
        <strain evidence="3 6">EGH7</strain>
    </source>
</reference>
<dbReference type="InterPro" id="IPR036680">
    <property type="entry name" value="SPOR-like_sf"/>
</dbReference>
<dbReference type="Proteomes" id="UP000702954">
    <property type="component" value="Unassembled WGS sequence"/>
</dbReference>
<dbReference type="Pfam" id="PF01520">
    <property type="entry name" value="Amidase_3"/>
    <property type="match status" value="1"/>
</dbReference>
<name>A0A4R3JN13_9FIRM</name>
<organism evidence="4 5">
    <name type="scientific">Faecalimonas umbilicata</name>
    <dbReference type="NCBI Taxonomy" id="1912855"/>
    <lineage>
        <taxon>Bacteria</taxon>
        <taxon>Bacillati</taxon>
        <taxon>Bacillota</taxon>
        <taxon>Clostridia</taxon>
        <taxon>Lachnospirales</taxon>
        <taxon>Lachnospiraceae</taxon>
        <taxon>Faecalimonas</taxon>
    </lineage>
</organism>
<evidence type="ECO:0000313" key="4">
    <source>
        <dbReference type="EMBL" id="TCS67821.1"/>
    </source>
</evidence>
<dbReference type="AlphaFoldDB" id="A0A4R3JN13"/>
<dbReference type="Gene3D" id="3.30.70.1070">
    <property type="entry name" value="Sporulation related repeat"/>
    <property type="match status" value="1"/>
</dbReference>
<dbReference type="GeneID" id="97506126"/>
<evidence type="ECO:0000313" key="5">
    <source>
        <dbReference type="Proteomes" id="UP000294613"/>
    </source>
</evidence>
<gene>
    <name evidence="4" type="ORF">EDD74_11454</name>
    <name evidence="3" type="ORF">FAEUMB_11350</name>
</gene>
<dbReference type="SUPFAM" id="SSF110997">
    <property type="entry name" value="Sporulation related repeat"/>
    <property type="match status" value="1"/>
</dbReference>
<keyword evidence="6" id="KW-1185">Reference proteome</keyword>
<evidence type="ECO:0000313" key="6">
    <source>
        <dbReference type="Proteomes" id="UP000702954"/>
    </source>
</evidence>
<evidence type="ECO:0000259" key="2">
    <source>
        <dbReference type="PROSITE" id="PS51724"/>
    </source>
</evidence>
<dbReference type="InterPro" id="IPR007730">
    <property type="entry name" value="SPOR-like_dom"/>
</dbReference>
<dbReference type="Gene3D" id="3.40.630.40">
    <property type="entry name" value="Zn-dependent exopeptidases"/>
    <property type="match status" value="1"/>
</dbReference>
<evidence type="ECO:0000256" key="1">
    <source>
        <dbReference type="ARBA" id="ARBA00022801"/>
    </source>
</evidence>
<keyword evidence="1" id="KW-0378">Hydrolase</keyword>
<dbReference type="SMART" id="SM00646">
    <property type="entry name" value="Ami_3"/>
    <property type="match status" value="1"/>
</dbReference>
<dbReference type="RefSeq" id="WP_009263098.1">
    <property type="nucleotide sequence ID" value="NZ_AP031411.1"/>
</dbReference>
<dbReference type="PROSITE" id="PS51724">
    <property type="entry name" value="SPOR"/>
    <property type="match status" value="1"/>
</dbReference>
<dbReference type="CDD" id="cd02696">
    <property type="entry name" value="MurNAc-LAA"/>
    <property type="match status" value="1"/>
</dbReference>
<dbReference type="GO" id="GO:0008745">
    <property type="term" value="F:N-acetylmuramoyl-L-alanine amidase activity"/>
    <property type="evidence" value="ECO:0007669"/>
    <property type="project" value="InterPro"/>
</dbReference>
<dbReference type="Pfam" id="PF05036">
    <property type="entry name" value="SPOR"/>
    <property type="match status" value="1"/>
</dbReference>